<feature type="transmembrane region" description="Helical" evidence="8">
    <location>
        <begin position="89"/>
        <end position="108"/>
    </location>
</feature>
<evidence type="ECO:0000256" key="3">
    <source>
        <dbReference type="ARBA" id="ARBA00022989"/>
    </source>
</evidence>
<evidence type="ECO:0000313" key="11">
    <source>
        <dbReference type="Proteomes" id="UP001364617"/>
    </source>
</evidence>
<dbReference type="AlphaFoldDB" id="A0AAN9CSZ7"/>
<sequence length="153" mass="16574">MADTEGSPFGGCLEKLKNYVRTRKGTILAAEILISFIILICYAASMYGGYSAVAICEMVFAIIFFIIFTMELDKQFLVVNWLWSDLFRAAVGAALYLITSLICVIGGAGDGARIAGGVFGLLAGILFAYDSYTIFLEIKSSRQHTAAPTDDKV</sequence>
<keyword evidence="2 7" id="KW-0812">Transmembrane</keyword>
<comment type="caution">
    <text evidence="10">The sequence shown here is derived from an EMBL/GenBank/DDBJ whole genome shotgun (WGS) entry which is preliminary data.</text>
</comment>
<evidence type="ECO:0000313" key="10">
    <source>
        <dbReference type="EMBL" id="KAK7146492.1"/>
    </source>
</evidence>
<dbReference type="GO" id="GO:0016020">
    <property type="term" value="C:membrane"/>
    <property type="evidence" value="ECO:0007669"/>
    <property type="project" value="UniProtKB-SubCell"/>
</dbReference>
<dbReference type="Proteomes" id="UP001364617">
    <property type="component" value="Unassembled WGS sequence"/>
</dbReference>
<dbReference type="EMBL" id="JAYKXH010000014">
    <property type="protein sequence ID" value="KAK7146492.1"/>
    <property type="molecule type" value="Genomic_DNA"/>
</dbReference>
<evidence type="ECO:0000256" key="8">
    <source>
        <dbReference type="SAM" id="Phobius"/>
    </source>
</evidence>
<dbReference type="PANTHER" id="PTHR22776">
    <property type="entry name" value="MARVEL-CONTAINING POTENTIAL LIPID RAFT-ASSOCIATED PROTEIN"/>
    <property type="match status" value="1"/>
</dbReference>
<evidence type="ECO:0000256" key="5">
    <source>
        <dbReference type="ARBA" id="ARBA00037152"/>
    </source>
</evidence>
<feature type="domain" description="MARVEL" evidence="9">
    <location>
        <begin position="19"/>
        <end position="139"/>
    </location>
</feature>
<dbReference type="InterPro" id="IPR050578">
    <property type="entry name" value="MARVEL-CKLF_proteins"/>
</dbReference>
<evidence type="ECO:0000256" key="2">
    <source>
        <dbReference type="ARBA" id="ARBA00022692"/>
    </source>
</evidence>
<comment type="subcellular location">
    <subcellularLocation>
        <location evidence="1">Membrane</location>
        <topology evidence="1">Multi-pass membrane protein</topology>
    </subcellularLocation>
</comment>
<keyword evidence="3 8" id="KW-1133">Transmembrane helix</keyword>
<name>A0AAN9CSZ7_9TELE</name>
<comment type="function">
    <text evidence="5">May play a role in cell differentiation in the intestinal epithelium.</text>
</comment>
<evidence type="ECO:0000256" key="4">
    <source>
        <dbReference type="ARBA" id="ARBA00023136"/>
    </source>
</evidence>
<evidence type="ECO:0000259" key="9">
    <source>
        <dbReference type="PROSITE" id="PS51225"/>
    </source>
</evidence>
<gene>
    <name evidence="10" type="ORF">R3I93_014059</name>
</gene>
<keyword evidence="4 7" id="KW-0472">Membrane</keyword>
<feature type="transmembrane region" description="Helical" evidence="8">
    <location>
        <begin position="25"/>
        <end position="45"/>
    </location>
</feature>
<proteinExistence type="predicted"/>
<dbReference type="PROSITE" id="PS51225">
    <property type="entry name" value="MARVEL"/>
    <property type="match status" value="1"/>
</dbReference>
<organism evidence="10 11">
    <name type="scientific">Phoxinus phoxinus</name>
    <name type="common">Eurasian minnow</name>
    <dbReference type="NCBI Taxonomy" id="58324"/>
    <lineage>
        <taxon>Eukaryota</taxon>
        <taxon>Metazoa</taxon>
        <taxon>Chordata</taxon>
        <taxon>Craniata</taxon>
        <taxon>Vertebrata</taxon>
        <taxon>Euteleostomi</taxon>
        <taxon>Actinopterygii</taxon>
        <taxon>Neopterygii</taxon>
        <taxon>Teleostei</taxon>
        <taxon>Ostariophysi</taxon>
        <taxon>Cypriniformes</taxon>
        <taxon>Leuciscidae</taxon>
        <taxon>Phoxininae</taxon>
        <taxon>Phoxinus</taxon>
    </lineage>
</organism>
<evidence type="ECO:0000256" key="1">
    <source>
        <dbReference type="ARBA" id="ARBA00004141"/>
    </source>
</evidence>
<keyword evidence="11" id="KW-1185">Reference proteome</keyword>
<evidence type="ECO:0000256" key="6">
    <source>
        <dbReference type="ARBA" id="ARBA00039459"/>
    </source>
</evidence>
<feature type="transmembrane region" description="Helical" evidence="8">
    <location>
        <begin position="114"/>
        <end position="135"/>
    </location>
</feature>
<reference evidence="10 11" key="1">
    <citation type="submission" date="2024-02" db="EMBL/GenBank/DDBJ databases">
        <title>Chromosome-level genome assembly of the Eurasian Minnow (Phoxinus phoxinus).</title>
        <authorList>
            <person name="Oriowo T.O."/>
            <person name="Martin S."/>
            <person name="Stange M."/>
            <person name="Chrysostomakis Y."/>
            <person name="Brown T."/>
            <person name="Winkler S."/>
            <person name="Kukowka S."/>
            <person name="Myers E.W."/>
            <person name="Bohne A."/>
        </authorList>
    </citation>
    <scope>NUCLEOTIDE SEQUENCE [LARGE SCALE GENOMIC DNA]</scope>
    <source>
        <strain evidence="10">ZFMK-TIS-60720</strain>
        <tissue evidence="10">Whole Organism</tissue>
    </source>
</reference>
<accession>A0AAN9CSZ7</accession>
<evidence type="ECO:0000256" key="7">
    <source>
        <dbReference type="PROSITE-ProRule" id="PRU00581"/>
    </source>
</evidence>
<feature type="transmembrane region" description="Helical" evidence="8">
    <location>
        <begin position="51"/>
        <end position="68"/>
    </location>
</feature>
<dbReference type="PANTHER" id="PTHR22776:SF4">
    <property type="entry name" value="PROTEOLIPID PROTEIN 2"/>
    <property type="match status" value="1"/>
</dbReference>
<protein>
    <recommendedName>
        <fullName evidence="6">Proteolipid protein 2</fullName>
    </recommendedName>
</protein>
<dbReference type="InterPro" id="IPR008253">
    <property type="entry name" value="Marvel"/>
</dbReference>